<dbReference type="Gene3D" id="3.30.70.270">
    <property type="match status" value="1"/>
</dbReference>
<dbReference type="Pfam" id="PF00078">
    <property type="entry name" value="RVT_1"/>
    <property type="match status" value="1"/>
</dbReference>
<keyword evidence="3" id="KW-1185">Reference proteome</keyword>
<gene>
    <name evidence="2" type="ORF">G6F64_011891</name>
</gene>
<dbReference type="PANTHER" id="PTHR33050:SF7">
    <property type="entry name" value="RIBONUCLEASE H"/>
    <property type="match status" value="1"/>
</dbReference>
<dbReference type="InterPro" id="IPR043128">
    <property type="entry name" value="Rev_trsase/Diguanyl_cyclase"/>
</dbReference>
<comment type="caution">
    <text evidence="2">The sequence shown here is derived from an EMBL/GenBank/DDBJ whole genome shotgun (WGS) entry which is preliminary data.</text>
</comment>
<dbReference type="EMBL" id="JAANQT010003170">
    <property type="protein sequence ID" value="KAG1301341.1"/>
    <property type="molecule type" value="Genomic_DNA"/>
</dbReference>
<accession>A0A9P6WYA8</accession>
<evidence type="ECO:0000313" key="2">
    <source>
        <dbReference type="EMBL" id="KAG1301341.1"/>
    </source>
</evidence>
<dbReference type="InterPro" id="IPR043502">
    <property type="entry name" value="DNA/RNA_pol_sf"/>
</dbReference>
<dbReference type="AlphaFoldDB" id="A0A9P6WYA8"/>
<feature type="domain" description="Reverse transcriptase" evidence="1">
    <location>
        <begin position="12"/>
        <end position="112"/>
    </location>
</feature>
<protein>
    <recommendedName>
        <fullName evidence="1">Reverse transcriptase domain-containing protein</fullName>
    </recommendedName>
</protein>
<evidence type="ECO:0000259" key="1">
    <source>
        <dbReference type="Pfam" id="PF00078"/>
    </source>
</evidence>
<organism evidence="2 3">
    <name type="scientific">Rhizopus oryzae</name>
    <name type="common">Mucormycosis agent</name>
    <name type="synonym">Rhizopus arrhizus var. delemar</name>
    <dbReference type="NCBI Taxonomy" id="64495"/>
    <lineage>
        <taxon>Eukaryota</taxon>
        <taxon>Fungi</taxon>
        <taxon>Fungi incertae sedis</taxon>
        <taxon>Mucoromycota</taxon>
        <taxon>Mucoromycotina</taxon>
        <taxon>Mucoromycetes</taxon>
        <taxon>Mucorales</taxon>
        <taxon>Mucorineae</taxon>
        <taxon>Rhizopodaceae</taxon>
        <taxon>Rhizopus</taxon>
    </lineage>
</organism>
<dbReference type="PANTHER" id="PTHR33050">
    <property type="entry name" value="REVERSE TRANSCRIPTASE DOMAIN-CONTAINING PROTEIN"/>
    <property type="match status" value="1"/>
</dbReference>
<dbReference type="SUPFAM" id="SSF56672">
    <property type="entry name" value="DNA/RNA polymerases"/>
    <property type="match status" value="1"/>
</dbReference>
<evidence type="ECO:0000313" key="3">
    <source>
        <dbReference type="Proteomes" id="UP000716291"/>
    </source>
</evidence>
<dbReference type="Gene3D" id="3.10.10.10">
    <property type="entry name" value="HIV Type 1 Reverse Transcriptase, subunit A, domain 1"/>
    <property type="match status" value="1"/>
</dbReference>
<dbReference type="Proteomes" id="UP000716291">
    <property type="component" value="Unassembled WGS sequence"/>
</dbReference>
<dbReference type="InterPro" id="IPR052055">
    <property type="entry name" value="Hepadnavirus_pol/RT"/>
</dbReference>
<sequence length="283" mass="32254">MEEVPALRQIIEKDDLMCKLDLKDACVVVPIHPTSQQFLTFKHQNIVYQYRSMEFGLSAAPRVFTKIMRYALEPLRMQGIRFVYYLDDICVLEKTKEKMSRVMKLIIEHLPKTFSESDIKTAQNASNEIKTLTKPIATLAAAGGLEYTIQDQQKTLVLTEITNLTPIGLLSKQQSYYLLGSPSQVQEIHEKQPKVIFSIPPDPSHLPKHHETDDVLLTFLMKNSSMASLLKNETYHEMNNLHLKKANSNWLTNQEARYAVSQMFAGCILLDGTKAILINCVEP</sequence>
<proteinExistence type="predicted"/>
<dbReference type="InterPro" id="IPR000477">
    <property type="entry name" value="RT_dom"/>
</dbReference>
<name>A0A9P6WYA8_RHIOR</name>
<reference evidence="2" key="1">
    <citation type="journal article" date="2020" name="Microb. Genom.">
        <title>Genetic diversity of clinical and environmental Mucorales isolates obtained from an investigation of mucormycosis cases among solid organ transplant recipients.</title>
        <authorList>
            <person name="Nguyen M.H."/>
            <person name="Kaul D."/>
            <person name="Muto C."/>
            <person name="Cheng S.J."/>
            <person name="Richter R.A."/>
            <person name="Bruno V.M."/>
            <person name="Liu G."/>
            <person name="Beyhan S."/>
            <person name="Sundermann A.J."/>
            <person name="Mounaud S."/>
            <person name="Pasculle A.W."/>
            <person name="Nierman W.C."/>
            <person name="Driscoll E."/>
            <person name="Cumbie R."/>
            <person name="Clancy C.J."/>
            <person name="Dupont C.L."/>
        </authorList>
    </citation>
    <scope>NUCLEOTIDE SEQUENCE</scope>
    <source>
        <strain evidence="2">GL11</strain>
    </source>
</reference>